<dbReference type="STRING" id="675824.A0A1E3Q846"/>
<feature type="transmembrane region" description="Helical" evidence="9">
    <location>
        <begin position="131"/>
        <end position="149"/>
    </location>
</feature>
<dbReference type="PANTHER" id="PTHR19315">
    <property type="entry name" value="ER MEMBRANE PROTEIN COMPLEX SUBUNIT 4"/>
    <property type="match status" value="1"/>
</dbReference>
<evidence type="ECO:0000256" key="4">
    <source>
        <dbReference type="ARBA" id="ARBA00022692"/>
    </source>
</evidence>
<dbReference type="GO" id="GO:0072546">
    <property type="term" value="C:EMC complex"/>
    <property type="evidence" value="ECO:0007669"/>
    <property type="project" value="EnsemblFungi"/>
</dbReference>
<evidence type="ECO:0000256" key="8">
    <source>
        <dbReference type="PIRNR" id="PIRNR017207"/>
    </source>
</evidence>
<keyword evidence="11" id="KW-1185">Reference proteome</keyword>
<evidence type="ECO:0000256" key="2">
    <source>
        <dbReference type="ARBA" id="ARBA00007715"/>
    </source>
</evidence>
<evidence type="ECO:0000256" key="1">
    <source>
        <dbReference type="ARBA" id="ARBA00004477"/>
    </source>
</evidence>
<keyword evidence="4 9" id="KW-0812">Transmembrane</keyword>
<organism evidence="10 11">
    <name type="scientific">Lipomyces starkeyi NRRL Y-11557</name>
    <dbReference type="NCBI Taxonomy" id="675824"/>
    <lineage>
        <taxon>Eukaryota</taxon>
        <taxon>Fungi</taxon>
        <taxon>Dikarya</taxon>
        <taxon>Ascomycota</taxon>
        <taxon>Saccharomycotina</taxon>
        <taxon>Lipomycetes</taxon>
        <taxon>Lipomycetales</taxon>
        <taxon>Lipomycetaceae</taxon>
        <taxon>Lipomyces</taxon>
    </lineage>
</organism>
<dbReference type="GO" id="GO:0032977">
    <property type="term" value="F:membrane insertase activity"/>
    <property type="evidence" value="ECO:0007669"/>
    <property type="project" value="EnsemblFungi"/>
</dbReference>
<dbReference type="GO" id="GO:0006644">
    <property type="term" value="P:phospholipid metabolic process"/>
    <property type="evidence" value="ECO:0007669"/>
    <property type="project" value="EnsemblFungi"/>
</dbReference>
<dbReference type="Pfam" id="PF06417">
    <property type="entry name" value="EMC4"/>
    <property type="match status" value="1"/>
</dbReference>
<evidence type="ECO:0000256" key="9">
    <source>
        <dbReference type="SAM" id="Phobius"/>
    </source>
</evidence>
<reference evidence="10 11" key="1">
    <citation type="journal article" date="2016" name="Proc. Natl. Acad. Sci. U.S.A.">
        <title>Comparative genomics of biotechnologically important yeasts.</title>
        <authorList>
            <person name="Riley R."/>
            <person name="Haridas S."/>
            <person name="Wolfe K.H."/>
            <person name="Lopes M.R."/>
            <person name="Hittinger C.T."/>
            <person name="Goeker M."/>
            <person name="Salamov A.A."/>
            <person name="Wisecaver J.H."/>
            <person name="Long T.M."/>
            <person name="Calvey C.H."/>
            <person name="Aerts A.L."/>
            <person name="Barry K.W."/>
            <person name="Choi C."/>
            <person name="Clum A."/>
            <person name="Coughlan A.Y."/>
            <person name="Deshpande S."/>
            <person name="Douglass A.P."/>
            <person name="Hanson S.J."/>
            <person name="Klenk H.-P."/>
            <person name="LaButti K.M."/>
            <person name="Lapidus A."/>
            <person name="Lindquist E.A."/>
            <person name="Lipzen A.M."/>
            <person name="Meier-Kolthoff J.P."/>
            <person name="Ohm R.A."/>
            <person name="Otillar R.P."/>
            <person name="Pangilinan J.L."/>
            <person name="Peng Y."/>
            <person name="Rokas A."/>
            <person name="Rosa C.A."/>
            <person name="Scheuner C."/>
            <person name="Sibirny A.A."/>
            <person name="Slot J.C."/>
            <person name="Stielow J.B."/>
            <person name="Sun H."/>
            <person name="Kurtzman C.P."/>
            <person name="Blackwell M."/>
            <person name="Grigoriev I.V."/>
            <person name="Jeffries T.W."/>
        </authorList>
    </citation>
    <scope>NUCLEOTIDE SEQUENCE [LARGE SCALE GENOMIC DNA]</scope>
    <source>
        <strain evidence="10 11">NRRL Y-11557</strain>
    </source>
</reference>
<evidence type="ECO:0000313" key="11">
    <source>
        <dbReference type="Proteomes" id="UP000094385"/>
    </source>
</evidence>
<dbReference type="AlphaFoldDB" id="A0A1E3Q846"/>
<evidence type="ECO:0000256" key="3">
    <source>
        <dbReference type="ARBA" id="ARBA00020820"/>
    </source>
</evidence>
<dbReference type="GO" id="GO:0045050">
    <property type="term" value="P:protein insertion into ER membrane by stop-transfer membrane-anchor sequence"/>
    <property type="evidence" value="ECO:0007669"/>
    <property type="project" value="EnsemblFungi"/>
</dbReference>
<name>A0A1E3Q846_LIPST</name>
<dbReference type="OrthoDB" id="369569at2759"/>
<accession>A0A1E3Q846</accession>
<protein>
    <recommendedName>
        <fullName evidence="3 8">ER membrane protein complex subunit 4</fullName>
    </recommendedName>
</protein>
<evidence type="ECO:0000256" key="6">
    <source>
        <dbReference type="ARBA" id="ARBA00022989"/>
    </source>
</evidence>
<dbReference type="PIRSF" id="PIRSF017207">
    <property type="entry name" value="UCP017207_TM-p85"/>
    <property type="match status" value="1"/>
</dbReference>
<evidence type="ECO:0000256" key="5">
    <source>
        <dbReference type="ARBA" id="ARBA00022824"/>
    </source>
</evidence>
<dbReference type="GO" id="GO:0015914">
    <property type="term" value="P:phospholipid transport"/>
    <property type="evidence" value="ECO:0007669"/>
    <property type="project" value="EnsemblFungi"/>
</dbReference>
<keyword evidence="6 9" id="KW-1133">Transmembrane helix</keyword>
<comment type="subcellular location">
    <subcellularLocation>
        <location evidence="1">Endoplasmic reticulum membrane</location>
        <topology evidence="1">Multi-pass membrane protein</topology>
    </subcellularLocation>
</comment>
<keyword evidence="7 8" id="KW-0472">Membrane</keyword>
<dbReference type="InterPro" id="IPR009445">
    <property type="entry name" value="TMEM85/Emc4"/>
</dbReference>
<feature type="transmembrane region" description="Helical" evidence="9">
    <location>
        <begin position="79"/>
        <end position="100"/>
    </location>
</feature>
<dbReference type="Proteomes" id="UP000094385">
    <property type="component" value="Unassembled WGS sequence"/>
</dbReference>
<keyword evidence="5" id="KW-0256">Endoplasmic reticulum</keyword>
<sequence length="178" mass="19750">MATPHWLTSYTELSSTVVKKSTALYPDPPSFNKEIILNTKTKHGKEILGPTPEERDTLKVKKAWEIALSPSKSLPMNAIMSYFSGSSLQIFSLTMTFMLFSNPVKAIANVGPTFARYESESTFSRILQAKLVFIALQLATIAVGVWKMGSMGVLPTKRSDWLAWENETPVLENGVFVS</sequence>
<proteinExistence type="inferred from homology"/>
<evidence type="ECO:0000256" key="7">
    <source>
        <dbReference type="ARBA" id="ARBA00023136"/>
    </source>
</evidence>
<comment type="similarity">
    <text evidence="2 8">Belongs to the EMC4 family.</text>
</comment>
<dbReference type="EMBL" id="KV454293">
    <property type="protein sequence ID" value="ODQ73790.1"/>
    <property type="molecule type" value="Genomic_DNA"/>
</dbReference>
<evidence type="ECO:0000313" key="10">
    <source>
        <dbReference type="EMBL" id="ODQ73790.1"/>
    </source>
</evidence>
<gene>
    <name evidence="10" type="ORF">LIPSTDRAFT_70842</name>
</gene>